<dbReference type="InterPro" id="IPR006015">
    <property type="entry name" value="Universal_stress_UspA"/>
</dbReference>
<feature type="domain" description="UspA" evidence="2">
    <location>
        <begin position="155"/>
        <end position="276"/>
    </location>
</feature>
<name>A0AAE3QNW1_9BACT</name>
<dbReference type="AlphaFoldDB" id="A0AAE3QNW1"/>
<dbReference type="Gene3D" id="3.40.50.620">
    <property type="entry name" value="HUPs"/>
    <property type="match status" value="2"/>
</dbReference>
<dbReference type="Pfam" id="PF00582">
    <property type="entry name" value="Usp"/>
    <property type="match status" value="2"/>
</dbReference>
<protein>
    <submittedName>
        <fullName evidence="3">Universal stress protein</fullName>
    </submittedName>
</protein>
<dbReference type="RefSeq" id="WP_313977230.1">
    <property type="nucleotide sequence ID" value="NZ_JASJOS010000003.1"/>
</dbReference>
<reference evidence="3" key="1">
    <citation type="submission" date="2023-05" db="EMBL/GenBank/DDBJ databases">
        <authorList>
            <person name="Zhang X."/>
        </authorList>
    </citation>
    <scope>NUCLEOTIDE SEQUENCE</scope>
    <source>
        <strain evidence="3">YF14B1</strain>
    </source>
</reference>
<dbReference type="SUPFAM" id="SSF52402">
    <property type="entry name" value="Adenine nucleotide alpha hydrolases-like"/>
    <property type="match status" value="2"/>
</dbReference>
<dbReference type="PANTHER" id="PTHR46268">
    <property type="entry name" value="STRESS RESPONSE PROTEIN NHAX"/>
    <property type="match status" value="1"/>
</dbReference>
<sequence>METILIPTDFSEEATYAVKIATAIAQKTNASIRLLHVIQSVYAYEYNEGSPLLPDNAQDRLSRQIIQAEEKALDVVKDIERQGVKVEYDVQVGSTAKHISNIIAENSGVDMIVMGTKGDTGVHEMFIGSRTEKVVRYATCPVLSVRSHSDGFQLRNVVLATDFSDEIEPLLQKIKDLQDVFEFYLHIVYVNTPINYDTTFNIEERMKNFLEKYELQSYKTVVINEYSQADGINRYAERLQADMIVMVTHGRVGMSYMLDGSIAGEVVNHASIPVLTYNIHE</sequence>
<dbReference type="InterPro" id="IPR006016">
    <property type="entry name" value="UspA"/>
</dbReference>
<dbReference type="PANTHER" id="PTHR46268:SF22">
    <property type="entry name" value="SENSOR PROTEIN KDPD-RELATED"/>
    <property type="match status" value="1"/>
</dbReference>
<dbReference type="EMBL" id="JASJOS010000003">
    <property type="protein sequence ID" value="MDJ1480505.1"/>
    <property type="molecule type" value="Genomic_DNA"/>
</dbReference>
<gene>
    <name evidence="3" type="ORF">QNI16_08415</name>
</gene>
<accession>A0AAE3QNW1</accession>
<evidence type="ECO:0000259" key="2">
    <source>
        <dbReference type="Pfam" id="PF00582"/>
    </source>
</evidence>
<evidence type="ECO:0000313" key="3">
    <source>
        <dbReference type="EMBL" id="MDJ1480505.1"/>
    </source>
</evidence>
<dbReference type="PRINTS" id="PR01438">
    <property type="entry name" value="UNVRSLSTRESS"/>
</dbReference>
<evidence type="ECO:0000256" key="1">
    <source>
        <dbReference type="ARBA" id="ARBA00008791"/>
    </source>
</evidence>
<dbReference type="CDD" id="cd00293">
    <property type="entry name" value="USP-like"/>
    <property type="match status" value="2"/>
</dbReference>
<organism evidence="3 4">
    <name type="scientific">Xanthocytophaga flava</name>
    <dbReference type="NCBI Taxonomy" id="3048013"/>
    <lineage>
        <taxon>Bacteria</taxon>
        <taxon>Pseudomonadati</taxon>
        <taxon>Bacteroidota</taxon>
        <taxon>Cytophagia</taxon>
        <taxon>Cytophagales</taxon>
        <taxon>Rhodocytophagaceae</taxon>
        <taxon>Xanthocytophaga</taxon>
    </lineage>
</organism>
<comment type="similarity">
    <text evidence="1">Belongs to the universal stress protein A family.</text>
</comment>
<feature type="domain" description="UspA" evidence="2">
    <location>
        <begin position="2"/>
        <end position="146"/>
    </location>
</feature>
<proteinExistence type="inferred from homology"/>
<evidence type="ECO:0000313" key="4">
    <source>
        <dbReference type="Proteomes" id="UP001241110"/>
    </source>
</evidence>
<comment type="caution">
    <text evidence="3">The sequence shown here is derived from an EMBL/GenBank/DDBJ whole genome shotgun (WGS) entry which is preliminary data.</text>
</comment>
<dbReference type="InterPro" id="IPR014729">
    <property type="entry name" value="Rossmann-like_a/b/a_fold"/>
</dbReference>
<dbReference type="Proteomes" id="UP001241110">
    <property type="component" value="Unassembled WGS sequence"/>
</dbReference>